<accession>A0A3B0UG69</accession>
<gene>
    <name evidence="1" type="ORF">MNBD_ALPHA12-1123</name>
</gene>
<sequence>MPNIEISKDAFEYLQSLAKPLVDTTVSVLDRVIDENRKVKSTEGNVSSGGMEMIFNMENLPDVTFTSITTAKILNKLTRKRDWNNILEELIEICISQKIEPTEIQAALSANIQDGNSSSSGFRYVPAANFSFQGLDARRASENISRLASEFSIPVEIVLKWADSDKAAYPAQRARLVFP</sequence>
<protein>
    <submittedName>
        <fullName evidence="1">Uncharacterized protein</fullName>
    </submittedName>
</protein>
<name>A0A3B0UG69_9ZZZZ</name>
<dbReference type="AlphaFoldDB" id="A0A3B0UG69"/>
<dbReference type="EMBL" id="UOEO01000092">
    <property type="protein sequence ID" value="VAW18626.1"/>
    <property type="molecule type" value="Genomic_DNA"/>
</dbReference>
<proteinExistence type="predicted"/>
<organism evidence="1">
    <name type="scientific">hydrothermal vent metagenome</name>
    <dbReference type="NCBI Taxonomy" id="652676"/>
    <lineage>
        <taxon>unclassified sequences</taxon>
        <taxon>metagenomes</taxon>
        <taxon>ecological metagenomes</taxon>
    </lineage>
</organism>
<evidence type="ECO:0000313" key="1">
    <source>
        <dbReference type="EMBL" id="VAW18626.1"/>
    </source>
</evidence>
<dbReference type="NCBIfam" id="NF047386">
    <property type="entry name" value="T4SS_SepA_fam"/>
    <property type="match status" value="1"/>
</dbReference>
<reference evidence="1" key="1">
    <citation type="submission" date="2018-06" db="EMBL/GenBank/DDBJ databases">
        <authorList>
            <person name="Zhirakovskaya E."/>
        </authorList>
    </citation>
    <scope>NUCLEOTIDE SEQUENCE</scope>
</reference>